<accession>A0A6M3KXR3</accession>
<protein>
    <recommendedName>
        <fullName evidence="2">Thiamine-binding protein domain-containing protein</fullName>
    </recommendedName>
</protein>
<gene>
    <name evidence="1" type="ORF">MM415B03075_0002</name>
</gene>
<organism evidence="1">
    <name type="scientific">viral metagenome</name>
    <dbReference type="NCBI Taxonomy" id="1070528"/>
    <lineage>
        <taxon>unclassified sequences</taxon>
        <taxon>metagenomes</taxon>
        <taxon>organismal metagenomes</taxon>
    </lineage>
</organism>
<evidence type="ECO:0008006" key="2">
    <source>
        <dbReference type="Google" id="ProtNLM"/>
    </source>
</evidence>
<sequence>MYSILLAVKRPNVVDHDNVEKYDKLCRILEGLSRQNKSIRLFSESTILLPLDSGLQALADVVNAIGRLPYTYAIVTKEIQWHEATNKV</sequence>
<dbReference type="EMBL" id="MT142673">
    <property type="protein sequence ID" value="QJA86973.1"/>
    <property type="molecule type" value="Genomic_DNA"/>
</dbReference>
<name>A0A6M3KXR3_9ZZZZ</name>
<reference evidence="1" key="1">
    <citation type="submission" date="2020-03" db="EMBL/GenBank/DDBJ databases">
        <title>The deep terrestrial virosphere.</title>
        <authorList>
            <person name="Holmfeldt K."/>
            <person name="Nilsson E."/>
            <person name="Simone D."/>
            <person name="Lopez-Fernandez M."/>
            <person name="Wu X."/>
            <person name="de Brujin I."/>
            <person name="Lundin D."/>
            <person name="Andersson A."/>
            <person name="Bertilsson S."/>
            <person name="Dopson M."/>
        </authorList>
    </citation>
    <scope>NUCLEOTIDE SEQUENCE</scope>
    <source>
        <strain evidence="1">MM415B03075</strain>
    </source>
</reference>
<dbReference type="AlphaFoldDB" id="A0A6M3KXR3"/>
<proteinExistence type="predicted"/>
<evidence type="ECO:0000313" key="1">
    <source>
        <dbReference type="EMBL" id="QJA86973.1"/>
    </source>
</evidence>